<dbReference type="KEGG" id="pns:A9D12_11865"/>
<dbReference type="STRING" id="1112.A9D12_11865"/>
<keyword evidence="1" id="KW-1133">Transmembrane helix</keyword>
<dbReference type="Gene3D" id="1.20.120.20">
    <property type="entry name" value="Apolipoprotein"/>
    <property type="match status" value="1"/>
</dbReference>
<keyword evidence="1" id="KW-0812">Transmembrane</keyword>
<proteinExistence type="predicted"/>
<evidence type="ECO:0000256" key="1">
    <source>
        <dbReference type="SAM" id="Phobius"/>
    </source>
</evidence>
<dbReference type="AlphaFoldDB" id="A0A192D8I9"/>
<name>A0A192D8I9_9SPHN</name>
<keyword evidence="1" id="KW-0472">Membrane</keyword>
<organism evidence="2 3">
    <name type="scientific">Erythrobacter neustonensis</name>
    <dbReference type="NCBI Taxonomy" id="1112"/>
    <lineage>
        <taxon>Bacteria</taxon>
        <taxon>Pseudomonadati</taxon>
        <taxon>Pseudomonadota</taxon>
        <taxon>Alphaproteobacteria</taxon>
        <taxon>Sphingomonadales</taxon>
        <taxon>Erythrobacteraceae</taxon>
        <taxon>Erythrobacter/Porphyrobacter group</taxon>
        <taxon>Erythrobacter</taxon>
    </lineage>
</organism>
<dbReference type="EMBL" id="CP016033">
    <property type="protein sequence ID" value="ANK14331.1"/>
    <property type="molecule type" value="Genomic_DNA"/>
</dbReference>
<protein>
    <recommendedName>
        <fullName evidence="4">DUF883 domain-containing protein</fullName>
    </recommendedName>
</protein>
<evidence type="ECO:0008006" key="4">
    <source>
        <dbReference type="Google" id="ProtNLM"/>
    </source>
</evidence>
<evidence type="ECO:0000313" key="2">
    <source>
        <dbReference type="EMBL" id="ANK14331.1"/>
    </source>
</evidence>
<accession>A0A192D8I9</accession>
<keyword evidence="3" id="KW-1185">Reference proteome</keyword>
<dbReference type="Proteomes" id="UP000078263">
    <property type="component" value="Chromosome"/>
</dbReference>
<evidence type="ECO:0000313" key="3">
    <source>
        <dbReference type="Proteomes" id="UP000078263"/>
    </source>
</evidence>
<feature type="transmembrane region" description="Helical" evidence="1">
    <location>
        <begin position="144"/>
        <end position="161"/>
    </location>
</feature>
<gene>
    <name evidence="2" type="ORF">A9D12_11865</name>
</gene>
<reference evidence="2 3" key="1">
    <citation type="submission" date="2016-05" db="EMBL/GenBank/DDBJ databases">
        <title>Compelete Genome Sequence of Bacteriochlorophyll-Synthesizing Bacterium Porphyrobacter neustonensis DSM 9434.</title>
        <authorList>
            <person name="Shi X.-L."/>
            <person name="Wu Y.-H."/>
            <person name="Cheng H."/>
            <person name="Xu L."/>
            <person name="Zhang X.-Q."/>
            <person name="Wang C.-S."/>
            <person name="Xu X.-W."/>
        </authorList>
    </citation>
    <scope>NUCLEOTIDE SEQUENCE [LARGE SCALE GENOMIC DNA]</scope>
    <source>
        <strain evidence="2 3">DSM 9434</strain>
    </source>
</reference>
<sequence length="166" mass="17447">MGSAPTSPQVAEAKTRFNAALEEAKAGAMALRTEAENRFSNASGQAKAKSNDLLGEAKNYGEQARGKAGELAVEGKKVTTDAIASLGKVVGDTAPQIDEKLGEQYGDYARKASRVLQETSAKLDAKSVDELSDEAREMIRKSPGVAVGLAAVVGFLVARMFRGNRS</sequence>